<feature type="region of interest" description="Disordered" evidence="2">
    <location>
        <begin position="181"/>
        <end position="203"/>
    </location>
</feature>
<evidence type="ECO:0000256" key="1">
    <source>
        <dbReference type="SAM" id="Coils"/>
    </source>
</evidence>
<sequence length="632" mass="70705">MADPFSIAALSIKVTASTAQLIVDLNALRGRYKAVPRNVQLFTTQVSALRSATSSLAVWLKKTEVDDDKRKKSEDAAHQQLKRDLHDLLEGCDLLIAVIAEHIKNVRKDTEGVGFAVKTRYVWGEKELEDHRKALGYQCDALMFILKCLELSDKTATPPAINSTETRQLIALAKDSASSILSRDDSSQRSNEGQGPIEFGSSSTLERPSAYIFEELLQQSQPYVEASRSPTDTRSSLSPRSSTETETPSSSITGASSNDTTLQTPKMADAKKIAQLEEKVKHQDFVISRLKREKEGIKILSQYITDCSTLQLQLEEREMNLQAATERIQGQREELGKMETSLQLAVVEVRNQQEKHERTVTDMNSRLSSLQQKAHTAWDELGQSNISKQSLEKRLLEDSEAHGDSEPCQLTDSFNRASLLEERDTTTILSETKTVLEAERDRLEQHLKLMAFDVVELQEKLEKESADFVSCAANFVACGKDVEVLHEELKHQKVALSAIQNQYEQRELELQQGSVKLADEFQRFMAICTRVQSNSTEGTNKPVEPTEPTFNKLGNGSTAQTAEKDVPRVSWGQTLPPQTIGQSKNEAESKRPRTFNDIPPFRETLRIARGGSSTKSPSQRKKRFPVNTTHNA</sequence>
<dbReference type="AlphaFoldDB" id="A0A9P4IBH8"/>
<feature type="region of interest" description="Disordered" evidence="2">
    <location>
        <begin position="533"/>
        <end position="632"/>
    </location>
</feature>
<dbReference type="Proteomes" id="UP000799772">
    <property type="component" value="Unassembled WGS sequence"/>
</dbReference>
<organism evidence="3 4">
    <name type="scientific">Rhizodiscina lignyota</name>
    <dbReference type="NCBI Taxonomy" id="1504668"/>
    <lineage>
        <taxon>Eukaryota</taxon>
        <taxon>Fungi</taxon>
        <taxon>Dikarya</taxon>
        <taxon>Ascomycota</taxon>
        <taxon>Pezizomycotina</taxon>
        <taxon>Dothideomycetes</taxon>
        <taxon>Pleosporomycetidae</taxon>
        <taxon>Aulographales</taxon>
        <taxon>Rhizodiscinaceae</taxon>
        <taxon>Rhizodiscina</taxon>
    </lineage>
</organism>
<feature type="compositionally biased region" description="Polar residues" evidence="2">
    <location>
        <begin position="571"/>
        <end position="584"/>
    </location>
</feature>
<feature type="compositionally biased region" description="Low complexity" evidence="2">
    <location>
        <begin position="227"/>
        <end position="251"/>
    </location>
</feature>
<feature type="region of interest" description="Disordered" evidence="2">
    <location>
        <begin position="222"/>
        <end position="265"/>
    </location>
</feature>
<dbReference type="OrthoDB" id="5817230at2759"/>
<proteinExistence type="predicted"/>
<evidence type="ECO:0008006" key="5">
    <source>
        <dbReference type="Google" id="ProtNLM"/>
    </source>
</evidence>
<feature type="coiled-coil region" evidence="1">
    <location>
        <begin position="273"/>
        <end position="373"/>
    </location>
</feature>
<feature type="compositionally biased region" description="Polar residues" evidence="2">
    <location>
        <begin position="252"/>
        <end position="264"/>
    </location>
</feature>
<evidence type="ECO:0000313" key="3">
    <source>
        <dbReference type="EMBL" id="KAF2096210.1"/>
    </source>
</evidence>
<reference evidence="3" key="1">
    <citation type="journal article" date="2020" name="Stud. Mycol.">
        <title>101 Dothideomycetes genomes: a test case for predicting lifestyles and emergence of pathogens.</title>
        <authorList>
            <person name="Haridas S."/>
            <person name="Albert R."/>
            <person name="Binder M."/>
            <person name="Bloem J."/>
            <person name="Labutti K."/>
            <person name="Salamov A."/>
            <person name="Andreopoulos B."/>
            <person name="Baker S."/>
            <person name="Barry K."/>
            <person name="Bills G."/>
            <person name="Bluhm B."/>
            <person name="Cannon C."/>
            <person name="Castanera R."/>
            <person name="Culley D."/>
            <person name="Daum C."/>
            <person name="Ezra D."/>
            <person name="Gonzalez J."/>
            <person name="Henrissat B."/>
            <person name="Kuo A."/>
            <person name="Liang C."/>
            <person name="Lipzen A."/>
            <person name="Lutzoni F."/>
            <person name="Magnuson J."/>
            <person name="Mondo S."/>
            <person name="Nolan M."/>
            <person name="Ohm R."/>
            <person name="Pangilinan J."/>
            <person name="Park H.-J."/>
            <person name="Ramirez L."/>
            <person name="Alfaro M."/>
            <person name="Sun H."/>
            <person name="Tritt A."/>
            <person name="Yoshinaga Y."/>
            <person name="Zwiers L.-H."/>
            <person name="Turgeon B."/>
            <person name="Goodwin S."/>
            <person name="Spatafora J."/>
            <person name="Crous P."/>
            <person name="Grigoriev I."/>
        </authorList>
    </citation>
    <scope>NUCLEOTIDE SEQUENCE</scope>
    <source>
        <strain evidence="3">CBS 133067</strain>
    </source>
</reference>
<protein>
    <recommendedName>
        <fullName evidence="5">Fungal N-terminal domain-containing protein</fullName>
    </recommendedName>
</protein>
<evidence type="ECO:0000313" key="4">
    <source>
        <dbReference type="Proteomes" id="UP000799772"/>
    </source>
</evidence>
<comment type="caution">
    <text evidence="3">The sequence shown here is derived from an EMBL/GenBank/DDBJ whole genome shotgun (WGS) entry which is preliminary data.</text>
</comment>
<gene>
    <name evidence="3" type="ORF">NA57DRAFT_59267</name>
</gene>
<feature type="compositionally biased region" description="Polar residues" evidence="2">
    <location>
        <begin position="548"/>
        <end position="561"/>
    </location>
</feature>
<keyword evidence="1" id="KW-0175">Coiled coil</keyword>
<dbReference type="EMBL" id="ML978130">
    <property type="protein sequence ID" value="KAF2096210.1"/>
    <property type="molecule type" value="Genomic_DNA"/>
</dbReference>
<evidence type="ECO:0000256" key="2">
    <source>
        <dbReference type="SAM" id="MobiDB-lite"/>
    </source>
</evidence>
<accession>A0A9P4IBH8</accession>
<keyword evidence="4" id="KW-1185">Reference proteome</keyword>
<name>A0A9P4IBH8_9PEZI</name>